<proteinExistence type="predicted"/>
<dbReference type="Proteomes" id="UP000054248">
    <property type="component" value="Unassembled WGS sequence"/>
</dbReference>
<gene>
    <name evidence="1" type="ORF">M407DRAFT_19474</name>
</gene>
<dbReference type="EMBL" id="KN822962">
    <property type="protein sequence ID" value="KIO31532.1"/>
    <property type="molecule type" value="Genomic_DNA"/>
</dbReference>
<reference evidence="1 2" key="1">
    <citation type="submission" date="2014-04" db="EMBL/GenBank/DDBJ databases">
        <authorList>
            <consortium name="DOE Joint Genome Institute"/>
            <person name="Kuo A."/>
            <person name="Girlanda M."/>
            <person name="Perotto S."/>
            <person name="Kohler A."/>
            <person name="Nagy L.G."/>
            <person name="Floudas D."/>
            <person name="Copeland A."/>
            <person name="Barry K.W."/>
            <person name="Cichocki N."/>
            <person name="Veneault-Fourrey C."/>
            <person name="LaButti K."/>
            <person name="Lindquist E.A."/>
            <person name="Lipzen A."/>
            <person name="Lundell T."/>
            <person name="Morin E."/>
            <person name="Murat C."/>
            <person name="Sun H."/>
            <person name="Tunlid A."/>
            <person name="Henrissat B."/>
            <person name="Grigoriev I.V."/>
            <person name="Hibbett D.S."/>
            <person name="Martin F."/>
            <person name="Nordberg H.P."/>
            <person name="Cantor M.N."/>
            <person name="Hua S.X."/>
        </authorList>
    </citation>
    <scope>NUCLEOTIDE SEQUENCE [LARGE SCALE GENOMIC DNA]</scope>
    <source>
        <strain evidence="1 2">MUT 4182</strain>
    </source>
</reference>
<name>A0A0C3MCN9_9AGAM</name>
<dbReference type="HOGENOM" id="CLU_1741902_0_0_1"/>
<dbReference type="OrthoDB" id="3250057at2759"/>
<evidence type="ECO:0000313" key="1">
    <source>
        <dbReference type="EMBL" id="KIO31532.1"/>
    </source>
</evidence>
<organism evidence="1 2">
    <name type="scientific">Tulasnella calospora MUT 4182</name>
    <dbReference type="NCBI Taxonomy" id="1051891"/>
    <lineage>
        <taxon>Eukaryota</taxon>
        <taxon>Fungi</taxon>
        <taxon>Dikarya</taxon>
        <taxon>Basidiomycota</taxon>
        <taxon>Agaricomycotina</taxon>
        <taxon>Agaricomycetes</taxon>
        <taxon>Cantharellales</taxon>
        <taxon>Tulasnellaceae</taxon>
        <taxon>Tulasnella</taxon>
    </lineage>
</organism>
<sequence>MGDDIHKPVAIAAIIILLLLALLVRARGLFMTRGTSRRTAPPNNRRRLNTGVDVVPLSAVHVQQANHGGGDTNGQAHHPPPAHLRLIDSVTSIRYPPPAYPAHHLDPRYDAVVYGHGSIGHPVGRTVDVVLAPLPPPSYTTHPGGDHPLL</sequence>
<evidence type="ECO:0000313" key="2">
    <source>
        <dbReference type="Proteomes" id="UP000054248"/>
    </source>
</evidence>
<reference evidence="2" key="2">
    <citation type="submission" date="2015-01" db="EMBL/GenBank/DDBJ databases">
        <title>Evolutionary Origins and Diversification of the Mycorrhizal Mutualists.</title>
        <authorList>
            <consortium name="DOE Joint Genome Institute"/>
            <consortium name="Mycorrhizal Genomics Consortium"/>
            <person name="Kohler A."/>
            <person name="Kuo A."/>
            <person name="Nagy L.G."/>
            <person name="Floudas D."/>
            <person name="Copeland A."/>
            <person name="Barry K.W."/>
            <person name="Cichocki N."/>
            <person name="Veneault-Fourrey C."/>
            <person name="LaButti K."/>
            <person name="Lindquist E.A."/>
            <person name="Lipzen A."/>
            <person name="Lundell T."/>
            <person name="Morin E."/>
            <person name="Murat C."/>
            <person name="Riley R."/>
            <person name="Ohm R."/>
            <person name="Sun H."/>
            <person name="Tunlid A."/>
            <person name="Henrissat B."/>
            <person name="Grigoriev I.V."/>
            <person name="Hibbett D.S."/>
            <person name="Martin F."/>
        </authorList>
    </citation>
    <scope>NUCLEOTIDE SEQUENCE [LARGE SCALE GENOMIC DNA]</scope>
    <source>
        <strain evidence="2">MUT 4182</strain>
    </source>
</reference>
<protein>
    <submittedName>
        <fullName evidence="1">Uncharacterized protein</fullName>
    </submittedName>
</protein>
<dbReference type="AlphaFoldDB" id="A0A0C3MCN9"/>
<accession>A0A0C3MCN9</accession>
<keyword evidence="2" id="KW-1185">Reference proteome</keyword>